<feature type="transmembrane region" description="Helical" evidence="6">
    <location>
        <begin position="59"/>
        <end position="77"/>
    </location>
</feature>
<dbReference type="EMBL" id="JAGGMV010000001">
    <property type="protein sequence ID" value="MBP2201118.1"/>
    <property type="molecule type" value="Genomic_DNA"/>
</dbReference>
<comment type="subcellular location">
    <subcellularLocation>
        <location evidence="1">Cell membrane</location>
        <topology evidence="1">Multi-pass membrane protein</topology>
    </subcellularLocation>
</comment>
<evidence type="ECO:0000256" key="5">
    <source>
        <dbReference type="ARBA" id="ARBA00023136"/>
    </source>
</evidence>
<gene>
    <name evidence="8" type="ORF">J3E07_000516</name>
</gene>
<keyword evidence="2" id="KW-1003">Cell membrane</keyword>
<name>A0A8J7UQU5_METVO</name>
<evidence type="ECO:0000313" key="9">
    <source>
        <dbReference type="Proteomes" id="UP000740329"/>
    </source>
</evidence>
<evidence type="ECO:0000256" key="1">
    <source>
        <dbReference type="ARBA" id="ARBA00004651"/>
    </source>
</evidence>
<dbReference type="GO" id="GO:0005886">
    <property type="term" value="C:plasma membrane"/>
    <property type="evidence" value="ECO:0007669"/>
    <property type="project" value="UniProtKB-SubCell"/>
</dbReference>
<keyword evidence="3 6" id="KW-0812">Transmembrane</keyword>
<evidence type="ECO:0000256" key="4">
    <source>
        <dbReference type="ARBA" id="ARBA00022989"/>
    </source>
</evidence>
<dbReference type="Proteomes" id="UP000740329">
    <property type="component" value="Unassembled WGS sequence"/>
</dbReference>
<evidence type="ECO:0000259" key="7">
    <source>
        <dbReference type="Pfam" id="PF13244"/>
    </source>
</evidence>
<dbReference type="InterPro" id="IPR025383">
    <property type="entry name" value="MrpA_C/MbhD"/>
</dbReference>
<organism evidence="8 9">
    <name type="scientific">Methanococcus voltae</name>
    <dbReference type="NCBI Taxonomy" id="2188"/>
    <lineage>
        <taxon>Archaea</taxon>
        <taxon>Methanobacteriati</taxon>
        <taxon>Methanobacteriota</taxon>
        <taxon>Methanomada group</taxon>
        <taxon>Methanococci</taxon>
        <taxon>Methanococcales</taxon>
        <taxon>Methanococcaceae</taxon>
        <taxon>Methanococcus</taxon>
    </lineage>
</organism>
<comment type="caution">
    <text evidence="8">The sequence shown here is derived from an EMBL/GenBank/DDBJ whole genome shotgun (WGS) entry which is preliminary data.</text>
</comment>
<proteinExistence type="predicted"/>
<dbReference type="Pfam" id="PF13244">
    <property type="entry name" value="MbhD"/>
    <property type="match status" value="1"/>
</dbReference>
<dbReference type="OrthoDB" id="65655at2157"/>
<accession>A0A8J7UQU5</accession>
<feature type="transmembrane region" description="Helical" evidence="6">
    <location>
        <begin position="6"/>
        <end position="27"/>
    </location>
</feature>
<keyword evidence="4 6" id="KW-1133">Transmembrane helix</keyword>
<evidence type="ECO:0000256" key="2">
    <source>
        <dbReference type="ARBA" id="ARBA00022475"/>
    </source>
</evidence>
<evidence type="ECO:0000256" key="6">
    <source>
        <dbReference type="SAM" id="Phobius"/>
    </source>
</evidence>
<feature type="domain" description="MrpA C-terminal/MbhD" evidence="7">
    <location>
        <begin position="17"/>
        <end position="82"/>
    </location>
</feature>
<dbReference type="NCBIfam" id="NF004923">
    <property type="entry name" value="PRK06280.1"/>
    <property type="match status" value="1"/>
</dbReference>
<sequence length="85" mass="9143">MVNIEIINILDVFVMFLVLLSYVGALIQKDLIKCVVLTGLGGLGLAYLFSSLLAPDVAVTEAILGGAVLPAFFAFTVKRTQRIDE</sequence>
<evidence type="ECO:0000313" key="8">
    <source>
        <dbReference type="EMBL" id="MBP2201118.1"/>
    </source>
</evidence>
<feature type="transmembrane region" description="Helical" evidence="6">
    <location>
        <begin position="34"/>
        <end position="53"/>
    </location>
</feature>
<evidence type="ECO:0000256" key="3">
    <source>
        <dbReference type="ARBA" id="ARBA00022692"/>
    </source>
</evidence>
<dbReference type="AlphaFoldDB" id="A0A8J7UQU5"/>
<protein>
    <submittedName>
        <fullName evidence="8">Energy-converting hydrogenase B subunit D</fullName>
    </submittedName>
</protein>
<keyword evidence="5 6" id="KW-0472">Membrane</keyword>
<dbReference type="RefSeq" id="WP_209590581.1">
    <property type="nucleotide sequence ID" value="NZ_JAGGMO010000005.1"/>
</dbReference>
<reference evidence="8" key="1">
    <citation type="submission" date="2021-03" db="EMBL/GenBank/DDBJ databases">
        <title>Genomic Encyclopedia of Type Strains, Phase IV (KMG-V): Genome sequencing to study the core and pangenomes of soil and plant-associated prokaryotes.</title>
        <authorList>
            <person name="Whitman W."/>
        </authorList>
    </citation>
    <scope>NUCLEOTIDE SEQUENCE</scope>
    <source>
        <strain evidence="8">C4</strain>
    </source>
</reference>